<dbReference type="AlphaFoldDB" id="A0A2A4JYX9"/>
<feature type="region of interest" description="Disordered" evidence="1">
    <location>
        <begin position="359"/>
        <end position="391"/>
    </location>
</feature>
<feature type="compositionally biased region" description="Polar residues" evidence="1">
    <location>
        <begin position="278"/>
        <end position="300"/>
    </location>
</feature>
<protein>
    <submittedName>
        <fullName evidence="3">Uncharacterized protein</fullName>
    </submittedName>
</protein>
<feature type="transmembrane region" description="Helical" evidence="2">
    <location>
        <begin position="15"/>
        <end position="36"/>
    </location>
</feature>
<evidence type="ECO:0000256" key="1">
    <source>
        <dbReference type="SAM" id="MobiDB-lite"/>
    </source>
</evidence>
<dbReference type="EMBL" id="NWSH01000346">
    <property type="protein sequence ID" value="PCG77217.1"/>
    <property type="molecule type" value="Genomic_DNA"/>
</dbReference>
<keyword evidence="2" id="KW-1133">Transmembrane helix</keyword>
<gene>
    <name evidence="3" type="ORF">B5V51_7896</name>
</gene>
<evidence type="ECO:0000256" key="2">
    <source>
        <dbReference type="SAM" id="Phobius"/>
    </source>
</evidence>
<feature type="region of interest" description="Disordered" evidence="1">
    <location>
        <begin position="880"/>
        <end position="945"/>
    </location>
</feature>
<accession>A0A2A4JYX9</accession>
<name>A0A2A4JYX9_HELVI</name>
<evidence type="ECO:0000313" key="3">
    <source>
        <dbReference type="EMBL" id="PCG77217.1"/>
    </source>
</evidence>
<organism evidence="3">
    <name type="scientific">Heliothis virescens</name>
    <name type="common">Tobacco budworm moth</name>
    <dbReference type="NCBI Taxonomy" id="7102"/>
    <lineage>
        <taxon>Eukaryota</taxon>
        <taxon>Metazoa</taxon>
        <taxon>Ecdysozoa</taxon>
        <taxon>Arthropoda</taxon>
        <taxon>Hexapoda</taxon>
        <taxon>Insecta</taxon>
        <taxon>Pterygota</taxon>
        <taxon>Neoptera</taxon>
        <taxon>Endopterygota</taxon>
        <taxon>Lepidoptera</taxon>
        <taxon>Glossata</taxon>
        <taxon>Ditrysia</taxon>
        <taxon>Noctuoidea</taxon>
        <taxon>Noctuidae</taxon>
        <taxon>Heliothinae</taxon>
        <taxon>Heliothis</taxon>
    </lineage>
</organism>
<keyword evidence="2" id="KW-0472">Membrane</keyword>
<comment type="caution">
    <text evidence="3">The sequence shown here is derived from an EMBL/GenBank/DDBJ whole genome shotgun (WGS) entry which is preliminary data.</text>
</comment>
<feature type="region of interest" description="Disordered" evidence="1">
    <location>
        <begin position="260"/>
        <end position="323"/>
    </location>
</feature>
<keyword evidence="2" id="KW-0812">Transmembrane</keyword>
<feature type="compositionally biased region" description="Polar residues" evidence="1">
    <location>
        <begin position="880"/>
        <end position="892"/>
    </location>
</feature>
<feature type="region of interest" description="Disordered" evidence="1">
    <location>
        <begin position="837"/>
        <end position="856"/>
    </location>
</feature>
<sequence length="945" mass="103703">MMSTNIIKELLDLEWWIYLFLVLSFFIVCLGLNYVVKKINEAKIDERFIRMLHKASTTQATQVNGPLIVMETSKLRQNSSKSPQPSPTGISLVFNQEDNKRKQDLDEAYDILKNTIDPKRFESLSLNSKFSHDSIDVPIIRTDRCLNEIVSSKIIEVAHKVSTPAPIEISSLTQNICNGTGTKTPLVKNNEYGYPSATSIHQNECYVTEVMTVKSNDVEYVPSKRASACISSDNNRTQIIALKDTERIIAKETTYLIKSDNNDRDKNVPKPKSKSTDESPNTENEATPSGPQNVNVNEPSSVKKNEPNRTVPKPNVPGITLTESKIREAIKKAKEEMDMNLKKKAQDANLLQTTDTTKTIKEGSQSSKAASLVVAKETVPQSGRSVTEKPIKISDPTEIVAKNNSSHTKSDLKTGALCSLKMSDSDATKNTASHALGVANVKPLISKKSGQLATKDTSLHIKSDNSITKLSSAKKTDHVTKQVTSSHTKTDQKVSREVTHKIEENVVSDISSSNTQSERHGPTIISVTKIDPDKLKPNKRHTQEALEKPLKINSDRLIATPTAAPELGREAAKATSLYARSDPKESDGVTVKKDLNTTIATAPHTETHNTAKLVQEAVKPTLLPAQGDRKDKEDVTVKKEPNTYLITATSSHTQTHHSADTTKKSGLIQEAVKAILLHEQSVKKSEEIAAKIETERNVPAIIPAKIDEPVTKSETTANRQTSEGVAGKKEEIKPVRKAPVTISSCTQTDPKITKFGKKYEPDRKETKMFSTLGRSDHKSTDEVAKTEKSGPIVATETTASGIIPASVSGRIAAKEITVDTPNNRNVTELVPITMGLSTNKSQNNEDENTFSQRSDVGNIRINDPQRLNMEKSVPGFSAIKKSNTHMQSTSIAKKTIEPNVAQNDEPRGSNESPQTGLKERLKALLTPPVMNEDVMVLKPNPSSKK</sequence>
<reference evidence="3" key="1">
    <citation type="submission" date="2017-09" db="EMBL/GenBank/DDBJ databases">
        <title>Contemporary evolution of a Lepidopteran species, Heliothis virescens, in response to modern agricultural practices.</title>
        <authorList>
            <person name="Fritz M.L."/>
            <person name="Deyonke A.M."/>
            <person name="Papanicolaou A."/>
            <person name="Micinski S."/>
            <person name="Westbrook J."/>
            <person name="Gould F."/>
        </authorList>
    </citation>
    <scope>NUCLEOTIDE SEQUENCE [LARGE SCALE GENOMIC DNA]</scope>
    <source>
        <strain evidence="3">HvINT-</strain>
        <tissue evidence="3">Whole body</tissue>
    </source>
</reference>
<proteinExistence type="predicted"/>
<feature type="compositionally biased region" description="Polar residues" evidence="1">
    <location>
        <begin position="359"/>
        <end position="369"/>
    </location>
</feature>